<proteinExistence type="predicted"/>
<organism evidence="3">
    <name type="scientific">Salmonella enterica</name>
    <name type="common">Salmonella choleraesuis</name>
    <dbReference type="NCBI Taxonomy" id="28901"/>
    <lineage>
        <taxon>Bacteria</taxon>
        <taxon>Pseudomonadati</taxon>
        <taxon>Pseudomonadota</taxon>
        <taxon>Gammaproteobacteria</taxon>
        <taxon>Enterobacterales</taxon>
        <taxon>Enterobacteriaceae</taxon>
        <taxon>Salmonella</taxon>
    </lineage>
</organism>
<keyword evidence="1" id="KW-0472">Membrane</keyword>
<keyword evidence="1" id="KW-0812">Transmembrane</keyword>
<dbReference type="AlphaFoldDB" id="A0A5V3BH19"/>
<feature type="transmembrane region" description="Helical" evidence="1">
    <location>
        <begin position="26"/>
        <end position="47"/>
    </location>
</feature>
<accession>A0A5V3BH19</accession>
<evidence type="ECO:0000256" key="1">
    <source>
        <dbReference type="SAM" id="Phobius"/>
    </source>
</evidence>
<gene>
    <name evidence="3" type="ORF">CP788_15445</name>
    <name evidence="2" type="ORF">D1E31_25130</name>
</gene>
<sequence>MHSSLGLPYPAGHWFYSLHDLLDNPVFMASFFAFWGATVYLLLGIIYRKFNISETVEMVVIALLMILMTLSFYLCAILKASF</sequence>
<evidence type="ECO:0008006" key="4">
    <source>
        <dbReference type="Google" id="ProtNLM"/>
    </source>
</evidence>
<evidence type="ECO:0000313" key="2">
    <source>
        <dbReference type="EMBL" id="EBN8367944.1"/>
    </source>
</evidence>
<dbReference type="EMBL" id="AAGGXR010000037">
    <property type="protein sequence ID" value="EBN8367944.1"/>
    <property type="molecule type" value="Genomic_DNA"/>
</dbReference>
<reference evidence="3" key="1">
    <citation type="submission" date="2018-07" db="EMBL/GenBank/DDBJ databases">
        <authorList>
            <consortium name="PulseNet: The National Subtyping Network for Foodborne Disease Surveillance"/>
            <person name="Tarr C.L."/>
            <person name="Trees E."/>
            <person name="Katz L.S."/>
            <person name="Carleton-Romer H.A."/>
            <person name="Stroika S."/>
            <person name="Kucerova Z."/>
            <person name="Roache K.F."/>
            <person name="Sabol A.L."/>
            <person name="Besser J."/>
            <person name="Gerner-Smidt P."/>
        </authorList>
    </citation>
    <scope>NUCLEOTIDE SEQUENCE</scope>
    <source>
        <strain evidence="3">PNUSAS023215</strain>
        <strain evidence="2">PNUSAS051254</strain>
    </source>
</reference>
<comment type="caution">
    <text evidence="3">The sequence shown here is derived from an EMBL/GenBank/DDBJ whole genome shotgun (WGS) entry which is preliminary data.</text>
</comment>
<protein>
    <recommendedName>
        <fullName evidence="4">Inner membrane protein</fullName>
    </recommendedName>
</protein>
<dbReference type="EMBL" id="AAHACI010000028">
    <property type="protein sequence ID" value="EBT8541286.1"/>
    <property type="molecule type" value="Genomic_DNA"/>
</dbReference>
<feature type="transmembrane region" description="Helical" evidence="1">
    <location>
        <begin position="59"/>
        <end position="80"/>
    </location>
</feature>
<dbReference type="RefSeq" id="WP_071529393.1">
    <property type="nucleotide sequence ID" value="NZ_JAILUJ010000026.1"/>
</dbReference>
<evidence type="ECO:0000313" key="3">
    <source>
        <dbReference type="EMBL" id="EBT8541286.1"/>
    </source>
</evidence>
<name>A0A5V3BH19_SALER</name>
<keyword evidence="1" id="KW-1133">Transmembrane helix</keyword>